<evidence type="ECO:0000256" key="1">
    <source>
        <dbReference type="SAM" id="MobiDB-lite"/>
    </source>
</evidence>
<dbReference type="EMBL" id="KI913963">
    <property type="protein sequence ID" value="ETW01379.1"/>
    <property type="molecule type" value="Genomic_DNA"/>
</dbReference>
<reference evidence="2" key="1">
    <citation type="submission" date="2013-12" db="EMBL/GenBank/DDBJ databases">
        <title>The Genome Sequence of Aphanomyces invadans NJM9701.</title>
        <authorList>
            <consortium name="The Broad Institute Genomics Platform"/>
            <person name="Russ C."/>
            <person name="Tyler B."/>
            <person name="van West P."/>
            <person name="Dieguez-Uribeondo J."/>
            <person name="Young S.K."/>
            <person name="Zeng Q."/>
            <person name="Gargeya S."/>
            <person name="Fitzgerald M."/>
            <person name="Abouelleil A."/>
            <person name="Alvarado L."/>
            <person name="Chapman S.B."/>
            <person name="Gainer-Dewar J."/>
            <person name="Goldberg J."/>
            <person name="Griggs A."/>
            <person name="Gujja S."/>
            <person name="Hansen M."/>
            <person name="Howarth C."/>
            <person name="Imamovic A."/>
            <person name="Ireland A."/>
            <person name="Larimer J."/>
            <person name="McCowan C."/>
            <person name="Murphy C."/>
            <person name="Pearson M."/>
            <person name="Poon T.W."/>
            <person name="Priest M."/>
            <person name="Roberts A."/>
            <person name="Saif S."/>
            <person name="Shea T."/>
            <person name="Sykes S."/>
            <person name="Wortman J."/>
            <person name="Nusbaum C."/>
            <person name="Birren B."/>
        </authorList>
    </citation>
    <scope>NUCLEOTIDE SEQUENCE [LARGE SCALE GENOMIC DNA]</scope>
    <source>
        <strain evidence="2">NJM9701</strain>
    </source>
</reference>
<accession>A0A024U565</accession>
<feature type="region of interest" description="Disordered" evidence="1">
    <location>
        <begin position="1"/>
        <end position="26"/>
    </location>
</feature>
<dbReference type="AlphaFoldDB" id="A0A024U565"/>
<sequence>MPTTKTLERIPIPGRPPRQSHHGAMSHMDFIPLPTTNVLDTKSEEEHPYRLRHNTRALTPDRVVASHMLGSIGLGEGRQARVAHGVETVSARATGRRLSDHGLLVAFVVGETTAVAWTVVSGVTGCVVTREFATAFAGRKPSELLHELSI</sequence>
<dbReference type="RefSeq" id="XP_008870377.1">
    <property type="nucleotide sequence ID" value="XM_008872155.1"/>
</dbReference>
<organism evidence="2">
    <name type="scientific">Aphanomyces invadans</name>
    <dbReference type="NCBI Taxonomy" id="157072"/>
    <lineage>
        <taxon>Eukaryota</taxon>
        <taxon>Sar</taxon>
        <taxon>Stramenopiles</taxon>
        <taxon>Oomycota</taxon>
        <taxon>Saprolegniomycetes</taxon>
        <taxon>Saprolegniales</taxon>
        <taxon>Verrucalvaceae</taxon>
        <taxon>Aphanomyces</taxon>
    </lineage>
</organism>
<dbReference type="VEuPathDB" id="FungiDB:H310_06929"/>
<dbReference type="GeneID" id="20083979"/>
<evidence type="ECO:0000313" key="2">
    <source>
        <dbReference type="EMBL" id="ETW01379.1"/>
    </source>
</evidence>
<proteinExistence type="predicted"/>
<name>A0A024U565_9STRA</name>
<gene>
    <name evidence="2" type="ORF">H310_06929</name>
</gene>
<protein>
    <submittedName>
        <fullName evidence="2">Uncharacterized protein</fullName>
    </submittedName>
</protein>